<organism evidence="2 3">
    <name type="scientific">Nepenthes gracilis</name>
    <name type="common">Slender pitcher plant</name>
    <dbReference type="NCBI Taxonomy" id="150966"/>
    <lineage>
        <taxon>Eukaryota</taxon>
        <taxon>Viridiplantae</taxon>
        <taxon>Streptophyta</taxon>
        <taxon>Embryophyta</taxon>
        <taxon>Tracheophyta</taxon>
        <taxon>Spermatophyta</taxon>
        <taxon>Magnoliopsida</taxon>
        <taxon>eudicotyledons</taxon>
        <taxon>Gunneridae</taxon>
        <taxon>Pentapetalae</taxon>
        <taxon>Caryophyllales</taxon>
        <taxon>Nepenthaceae</taxon>
        <taxon>Nepenthes</taxon>
    </lineage>
</organism>
<evidence type="ECO:0000313" key="2">
    <source>
        <dbReference type="EMBL" id="GMH30442.1"/>
    </source>
</evidence>
<proteinExistence type="predicted"/>
<gene>
    <name evidence="2" type="ORF">Nepgr_032285</name>
</gene>
<dbReference type="EMBL" id="BSYO01000038">
    <property type="protein sequence ID" value="GMH30442.1"/>
    <property type="molecule type" value="Genomic_DNA"/>
</dbReference>
<sequence length="177" mass="18473">MEQVSGFAFAAVGEGQYSQWLAVGSHLNVAADGYLHGSLFCLLGIDEPSPDDPISSEDNIPKGHQSVVNMMPPSYDPGLIPPCEYLPGVSLNGHGRQKTLDKTPPVSKSQLPCIGSESSVDEDPARVSSDSGPNKDLGLMATNSLSPSISDAALLTSPNTQLSSVPISNVNDSMGSY</sequence>
<feature type="region of interest" description="Disordered" evidence="1">
    <location>
        <begin position="92"/>
        <end position="143"/>
    </location>
</feature>
<dbReference type="AlphaFoldDB" id="A0AAD3TJ63"/>
<reference evidence="2" key="1">
    <citation type="submission" date="2023-05" db="EMBL/GenBank/DDBJ databases">
        <title>Nepenthes gracilis genome sequencing.</title>
        <authorList>
            <person name="Fukushima K."/>
        </authorList>
    </citation>
    <scope>NUCLEOTIDE SEQUENCE</scope>
    <source>
        <strain evidence="2">SING2019-196</strain>
    </source>
</reference>
<evidence type="ECO:0000313" key="3">
    <source>
        <dbReference type="Proteomes" id="UP001279734"/>
    </source>
</evidence>
<name>A0AAD3TJ63_NEPGR</name>
<evidence type="ECO:0000256" key="1">
    <source>
        <dbReference type="SAM" id="MobiDB-lite"/>
    </source>
</evidence>
<comment type="caution">
    <text evidence="2">The sequence shown here is derived from an EMBL/GenBank/DDBJ whole genome shotgun (WGS) entry which is preliminary data.</text>
</comment>
<keyword evidence="3" id="KW-1185">Reference proteome</keyword>
<dbReference type="Proteomes" id="UP001279734">
    <property type="component" value="Unassembled WGS sequence"/>
</dbReference>
<protein>
    <submittedName>
        <fullName evidence="2">Uncharacterized protein</fullName>
    </submittedName>
</protein>
<accession>A0AAD3TJ63</accession>